<feature type="compositionally biased region" description="Polar residues" evidence="6">
    <location>
        <begin position="404"/>
        <end position="417"/>
    </location>
</feature>
<keyword evidence="1" id="KW-0436">Ligase</keyword>
<dbReference type="SUPFAM" id="SSF56091">
    <property type="entry name" value="DNA ligase/mRNA capping enzyme, catalytic domain"/>
    <property type="match status" value="1"/>
</dbReference>
<evidence type="ECO:0000313" key="8">
    <source>
        <dbReference type="EMBL" id="KPV74029.1"/>
    </source>
</evidence>
<dbReference type="PROSITE" id="PS50966">
    <property type="entry name" value="ZF_SWIM"/>
    <property type="match status" value="1"/>
</dbReference>
<dbReference type="Proteomes" id="UP000053890">
    <property type="component" value="Unassembled WGS sequence"/>
</dbReference>
<evidence type="ECO:0000259" key="7">
    <source>
        <dbReference type="PROSITE" id="PS50966"/>
    </source>
</evidence>
<keyword evidence="2" id="KW-0235">DNA replication</keyword>
<dbReference type="InterPro" id="IPR050326">
    <property type="entry name" value="NAD_dep_DNA_ligaseB"/>
</dbReference>
<feature type="region of interest" description="Disordered" evidence="6">
    <location>
        <begin position="108"/>
        <end position="202"/>
    </location>
</feature>
<dbReference type="GO" id="GO:0006260">
    <property type="term" value="P:DNA replication"/>
    <property type="evidence" value="ECO:0007669"/>
    <property type="project" value="UniProtKB-KW"/>
</dbReference>
<protein>
    <recommendedName>
        <fullName evidence="7">SWIM-type domain-containing protein</fullName>
    </recommendedName>
</protein>
<dbReference type="InterPro" id="IPR007527">
    <property type="entry name" value="Znf_SWIM"/>
</dbReference>
<keyword evidence="5" id="KW-0479">Metal-binding</keyword>
<feature type="compositionally biased region" description="Basic residues" evidence="6">
    <location>
        <begin position="182"/>
        <end position="196"/>
    </location>
</feature>
<gene>
    <name evidence="8" type="ORF">RHOBADRAFT_45326</name>
</gene>
<dbReference type="Pfam" id="PF14743">
    <property type="entry name" value="DNA_ligase_OB_2"/>
    <property type="match status" value="1"/>
</dbReference>
<dbReference type="GO" id="GO:0008270">
    <property type="term" value="F:zinc ion binding"/>
    <property type="evidence" value="ECO:0007669"/>
    <property type="project" value="UniProtKB-KW"/>
</dbReference>
<dbReference type="NCBIfam" id="NF006592">
    <property type="entry name" value="PRK09125.1"/>
    <property type="match status" value="1"/>
</dbReference>
<dbReference type="PANTHER" id="PTHR47810:SF1">
    <property type="entry name" value="DNA LIGASE B"/>
    <property type="match status" value="1"/>
</dbReference>
<keyword evidence="9" id="KW-1185">Reference proteome</keyword>
<dbReference type="EMBL" id="KQ474081">
    <property type="protein sequence ID" value="KPV74029.1"/>
    <property type="molecule type" value="Genomic_DNA"/>
</dbReference>
<dbReference type="AlphaFoldDB" id="A0A0N8Q036"/>
<accession>A0A0N8Q036</accession>
<feature type="region of interest" description="Disordered" evidence="6">
    <location>
        <begin position="404"/>
        <end position="430"/>
    </location>
</feature>
<evidence type="ECO:0000256" key="2">
    <source>
        <dbReference type="ARBA" id="ARBA00022705"/>
    </source>
</evidence>
<dbReference type="Gene3D" id="2.40.50.140">
    <property type="entry name" value="Nucleic acid-binding proteins"/>
    <property type="match status" value="1"/>
</dbReference>
<dbReference type="Gene3D" id="3.30.470.30">
    <property type="entry name" value="DNA ligase/mRNA capping enzyme"/>
    <property type="match status" value="1"/>
</dbReference>
<dbReference type="PANTHER" id="PTHR47810">
    <property type="entry name" value="DNA LIGASE"/>
    <property type="match status" value="1"/>
</dbReference>
<sequence>MASLCSSRVLLHVPPGQLQDAAPLDLAGTRDMTLPTPKVRLDVFDKVVVGSKTDDNKRYTIECIDTNTYKCTCMAWLMLNTKVAVDVRTCKHIRDLLGDEHENARCGAGAGVAKHPPKKKKSAAPLSPSGSRTMSTSASGAQEQDDTPAPKRTYAAPGAKKRPVAVRGAGGSKAASGAKGKGAVKGKAKPKGKGKAKAAEVEEDEDAEDEVVEALKKKKVKARKGGIELLLANKFDLDSKKKDPTGWWMSEKLDGVRAYWDGESTLWSRVGNPFSAPSSFTSNLPQGHELDGELFMGRNRFDETSGIVRSMNSERWGELRYMVFDIPSQASKPFEDRLAQLHDLFPRADPATPTASSAAALNPAGDEGGGIVRVVEQDMCDGWDHLLEKLEEVKGLGGEGSIFSTELSGDAHSSNRAQAHAPPPGSEYVHKRSSTLLKVKTFHDAEARVVAHEPGKGKYVGMLGALECVMEDGETTFSVGSGLTDERRQNPPPVGAVVTYRFQEFTKAGIPRFPTFVGERFDVDGPKDAQLAPEVE</sequence>
<feature type="domain" description="SWIM-type" evidence="7">
    <location>
        <begin position="59"/>
        <end position="101"/>
    </location>
</feature>
<evidence type="ECO:0000256" key="1">
    <source>
        <dbReference type="ARBA" id="ARBA00022598"/>
    </source>
</evidence>
<dbReference type="OMA" id="HENARCG"/>
<dbReference type="RefSeq" id="XP_018270078.1">
    <property type="nucleotide sequence ID" value="XM_018414586.1"/>
</dbReference>
<evidence type="ECO:0000313" key="9">
    <source>
        <dbReference type="Proteomes" id="UP000053890"/>
    </source>
</evidence>
<dbReference type="CDD" id="cd07896">
    <property type="entry name" value="Adenylation_kDNA_ligase_like"/>
    <property type="match status" value="1"/>
</dbReference>
<evidence type="ECO:0000256" key="6">
    <source>
        <dbReference type="SAM" id="MobiDB-lite"/>
    </source>
</evidence>
<evidence type="ECO:0000256" key="5">
    <source>
        <dbReference type="PROSITE-ProRule" id="PRU00325"/>
    </source>
</evidence>
<keyword evidence="5" id="KW-0863">Zinc-finger</keyword>
<dbReference type="GeneID" id="28975034"/>
<dbReference type="GO" id="GO:0006281">
    <property type="term" value="P:DNA repair"/>
    <property type="evidence" value="ECO:0007669"/>
    <property type="project" value="UniProtKB-KW"/>
</dbReference>
<dbReference type="SUPFAM" id="SSF50249">
    <property type="entry name" value="Nucleic acid-binding proteins"/>
    <property type="match status" value="1"/>
</dbReference>
<feature type="compositionally biased region" description="Polar residues" evidence="6">
    <location>
        <begin position="132"/>
        <end position="142"/>
    </location>
</feature>
<dbReference type="GO" id="GO:0016874">
    <property type="term" value="F:ligase activity"/>
    <property type="evidence" value="ECO:0007669"/>
    <property type="project" value="UniProtKB-KW"/>
</dbReference>
<dbReference type="InterPro" id="IPR029319">
    <property type="entry name" value="DNA_ligase_OB"/>
</dbReference>
<reference evidence="8 9" key="1">
    <citation type="journal article" date="2015" name="Front. Microbiol.">
        <title>Genome sequence of the plant growth promoting endophytic yeast Rhodotorula graminis WP1.</title>
        <authorList>
            <person name="Firrincieli A."/>
            <person name="Otillar R."/>
            <person name="Salamov A."/>
            <person name="Schmutz J."/>
            <person name="Khan Z."/>
            <person name="Redman R.S."/>
            <person name="Fleck N.D."/>
            <person name="Lindquist E."/>
            <person name="Grigoriev I.V."/>
            <person name="Doty S.L."/>
        </authorList>
    </citation>
    <scope>NUCLEOTIDE SEQUENCE [LARGE SCALE GENOMIC DNA]</scope>
    <source>
        <strain evidence="8 9">WP1</strain>
    </source>
</reference>
<dbReference type="STRING" id="578459.A0A0N8Q036"/>
<organism evidence="8 9">
    <name type="scientific">Rhodotorula graminis (strain WP1)</name>
    <dbReference type="NCBI Taxonomy" id="578459"/>
    <lineage>
        <taxon>Eukaryota</taxon>
        <taxon>Fungi</taxon>
        <taxon>Dikarya</taxon>
        <taxon>Basidiomycota</taxon>
        <taxon>Pucciniomycotina</taxon>
        <taxon>Microbotryomycetes</taxon>
        <taxon>Sporidiobolales</taxon>
        <taxon>Sporidiobolaceae</taxon>
        <taxon>Rhodotorula</taxon>
    </lineage>
</organism>
<proteinExistence type="predicted"/>
<keyword evidence="4" id="KW-0234">DNA repair</keyword>
<name>A0A0N8Q036_RHOGW</name>
<evidence type="ECO:0000256" key="3">
    <source>
        <dbReference type="ARBA" id="ARBA00022763"/>
    </source>
</evidence>
<keyword evidence="3" id="KW-0227">DNA damage</keyword>
<dbReference type="InterPro" id="IPR012340">
    <property type="entry name" value="NA-bd_OB-fold"/>
</dbReference>
<keyword evidence="5" id="KW-0862">Zinc</keyword>
<dbReference type="CDD" id="cd08041">
    <property type="entry name" value="OBF_kDNA_ligase_like"/>
    <property type="match status" value="1"/>
</dbReference>
<evidence type="ECO:0000256" key="4">
    <source>
        <dbReference type="ARBA" id="ARBA00023204"/>
    </source>
</evidence>
<dbReference type="OrthoDB" id="411785at2759"/>